<proteinExistence type="predicted"/>
<reference evidence="3 4" key="2">
    <citation type="submission" date="2019-08" db="EMBL/GenBank/DDBJ databases">
        <authorList>
            <person name="Brilhante M."/>
            <person name="Perreten V."/>
        </authorList>
    </citation>
    <scope>NUCLEOTIDE SEQUENCE [LARGE SCALE GENOMIC DNA]</scope>
    <source>
        <strain evidence="3 4">MCP106</strain>
    </source>
</reference>
<evidence type="ECO:0000313" key="4">
    <source>
        <dbReference type="Proteomes" id="UP000324029"/>
    </source>
</evidence>
<name>A0A5D3G8Z2_9PSED</name>
<dbReference type="Gene3D" id="2.170.270.10">
    <property type="entry name" value="SET domain"/>
    <property type="match status" value="1"/>
</dbReference>
<gene>
    <name evidence="3" type="ORF">FXO26_17175</name>
</gene>
<evidence type="ECO:0000313" key="3">
    <source>
        <dbReference type="EMBL" id="TYK56764.1"/>
    </source>
</evidence>
<dbReference type="EMBL" id="VSRO01000008">
    <property type="protein sequence ID" value="TYK56764.1"/>
    <property type="molecule type" value="Genomic_DNA"/>
</dbReference>
<reference evidence="3 4" key="1">
    <citation type="submission" date="2019-08" db="EMBL/GenBank/DDBJ databases">
        <title>Subclass B2 metallo-beta lactamase from Pseudomonas synxantha.</title>
        <authorList>
            <person name="Poirel L."/>
            <person name="Palmieri M."/>
            <person name="Masseron A."/>
            <person name="Perreten V."/>
            <person name="Nordman P."/>
        </authorList>
    </citation>
    <scope>NUCLEOTIDE SEQUENCE [LARGE SCALE GENOMIC DNA]</scope>
    <source>
        <strain evidence="3 4">MCP106</strain>
    </source>
</reference>
<feature type="region of interest" description="Disordered" evidence="1">
    <location>
        <begin position="1201"/>
        <end position="1240"/>
    </location>
</feature>
<dbReference type="Pfam" id="PF00856">
    <property type="entry name" value="SET"/>
    <property type="match status" value="1"/>
</dbReference>
<dbReference type="SMART" id="SM00317">
    <property type="entry name" value="SET"/>
    <property type="match status" value="1"/>
</dbReference>
<evidence type="ECO:0000259" key="2">
    <source>
        <dbReference type="PROSITE" id="PS50280"/>
    </source>
</evidence>
<dbReference type="InterPro" id="IPR001214">
    <property type="entry name" value="SET_dom"/>
</dbReference>
<feature type="domain" description="SET" evidence="2">
    <location>
        <begin position="1318"/>
        <end position="1444"/>
    </location>
</feature>
<dbReference type="SUPFAM" id="SSF82199">
    <property type="entry name" value="SET domain"/>
    <property type="match status" value="1"/>
</dbReference>
<dbReference type="PROSITE" id="PS50280">
    <property type="entry name" value="SET"/>
    <property type="match status" value="1"/>
</dbReference>
<sequence>MNIAMQSFHFKGLPEQPAHLDHLIDYVTARIPLKSSPASDCYYYPPQDSALGRECKEAFRVLKKLQEDEDFQQFLCKKPEPDNSVLGRDFLYDLLSTMLSSTRPPMPALPEVFSIDDHAVVLRHVPTYWSIDVDVLLDINRRVGNGLKADGSVRLDLVFKYYSIAPPQPKTTAQWKSVLYGLQEHRVLQRLGHDGHVSDLEHLLDAPADETIKEVTRQIEKETGRSLFRTVLPEHYSPSQQELLATTPTVLLEQILNSPQNLALAERIATALGWYGSQKHESCPQPVLVKLLWRALWLTIIPAPQASIDNELKLFISAGTYYSSIRNSLARRFENALSISPESTPLVMCVAKANIASEVWVADIPQDLPYGVTTAWVNFRSGFLLAEALAPGSSRHMTFEQLLNLPAAHYSAHANSPEQQALVAAAKLAPSVYWAQANGLIATRQSGHSREELAQAVAALEQHEHEVFNAVRDLALKLPSRWRSASDAEYDKVFREALETPRNAYKVLIQSLLAHLGSDTLNVDQDEITVYSLRKALDKVPVEYEDKRKTDAVRYRAGFILRIVKPRQPFQANYIEVFPLAGLIRRRPDIKTLPLDGKVVELRDAMSWCKYRLATEVPFDPNAYKESNTPVAGRKAELIVEQVGETLPAIDALGRRIESFAPNTLYAPRSEQLASMIARELFFRDEEALLEQTRKSTREMDIGRDVLEDMTFWGKVFVPFWAGIDDLASGDPQRIKPGIASLTIDFVSFALPVGRYVAGSSRLIIQAGKTGLRLALPKLAKLTGTLVISVLQELNPLAAVPSLLRLARFGLVKLGRIAMRQTKRGVALLRDGTLAARHMKSVDPTTWKPLQAGDRLFTVDGFPDIPMRNVGSLDAPDFRLIDAASNKAFGPRYREPITVISNSSPLIRQYAVDPQLISGLKPDARGIFSRADYNQKFICNVDDKGKIAVYQVRDNSYGFIQETAAGADNSFSVVMVNPKNNRDLSITLSSVEPGHWYSSQIKVTGGAPDVTNVVTPSILQKWTESSEHALKKTLDTFIKTYNLDPTAFRQFVKSRDTLTPRGQQMLDRAGTARTAITHDHLEHWRNSSQRERNSLTLEGFAADHNLDPRDLAQYVNLDGSYRAAGKVLAKHANGGEFTVLTPEHLDEWHKHYITPGSRHSVLTFVDEKNLNPMIWSAYVNDNGSMTRAGREMLIFGQRSPLDQPIARKRPAPPPTAGGSKHPRLDEEAVPARRRSTSITASFDHKINNNAPILQDPNDVRRSLTLELEGPLQNIKITDANGFFDEFIGMQHVEVKEAATKSIREWISKEGNHHRKLDRLLEVKKLNEGTERGLSVVARTDIKRFDVLGPYTGKLHLDQASVNTEILEKGEAAVGTYLFQTNTSGASISGHGNSNTLSLINAVKVPGITDVGIENVGSLCVGKYMVFIVAWRDIPAGTELLMDYGKSYWKYLKP</sequence>
<dbReference type="InterPro" id="IPR046341">
    <property type="entry name" value="SET_dom_sf"/>
</dbReference>
<comment type="caution">
    <text evidence="3">The sequence shown here is derived from an EMBL/GenBank/DDBJ whole genome shotgun (WGS) entry which is preliminary data.</text>
</comment>
<dbReference type="Proteomes" id="UP000324029">
    <property type="component" value="Unassembled WGS sequence"/>
</dbReference>
<accession>A0A5D3G8Z2</accession>
<organism evidence="3 4">
    <name type="scientific">Pseudomonas synxantha</name>
    <dbReference type="NCBI Taxonomy" id="47883"/>
    <lineage>
        <taxon>Bacteria</taxon>
        <taxon>Pseudomonadati</taxon>
        <taxon>Pseudomonadota</taxon>
        <taxon>Gammaproteobacteria</taxon>
        <taxon>Pseudomonadales</taxon>
        <taxon>Pseudomonadaceae</taxon>
        <taxon>Pseudomonas</taxon>
    </lineage>
</organism>
<evidence type="ECO:0000256" key="1">
    <source>
        <dbReference type="SAM" id="MobiDB-lite"/>
    </source>
</evidence>
<protein>
    <submittedName>
        <fullName evidence="3">SET domain-containing protein</fullName>
    </submittedName>
</protein>